<keyword evidence="3" id="KW-1185">Reference proteome</keyword>
<evidence type="ECO:0000313" key="3">
    <source>
        <dbReference type="Proteomes" id="UP000823674"/>
    </source>
</evidence>
<comment type="caution">
    <text evidence="2">The sequence shown here is derived from an EMBL/GenBank/DDBJ whole genome shotgun (WGS) entry which is preliminary data.</text>
</comment>
<keyword evidence="1" id="KW-0175">Coiled coil</keyword>
<reference evidence="2 3" key="1">
    <citation type="submission" date="2021-03" db="EMBL/GenBank/DDBJ databases">
        <authorList>
            <person name="King G.J."/>
            <person name="Bancroft I."/>
            <person name="Baten A."/>
            <person name="Bloomfield J."/>
            <person name="Borpatragohain P."/>
            <person name="He Z."/>
            <person name="Irish N."/>
            <person name="Irwin J."/>
            <person name="Liu K."/>
            <person name="Mauleon R.P."/>
            <person name="Moore J."/>
            <person name="Morris R."/>
            <person name="Ostergaard L."/>
            <person name="Wang B."/>
            <person name="Wells R."/>
        </authorList>
    </citation>
    <scope>NUCLEOTIDE SEQUENCE [LARGE SCALE GENOMIC DNA]</scope>
    <source>
        <strain evidence="2">R-o-18</strain>
        <tissue evidence="2">Leaf</tissue>
    </source>
</reference>
<evidence type="ECO:0000256" key="1">
    <source>
        <dbReference type="SAM" id="Coils"/>
    </source>
</evidence>
<sequence length="215" mass="25084">MFIGFNIVIRLLRVNPYDTGSSHASIAEWTRESASRVSFSPWRFFVRRDSRIIFSSFFDLIDVVLSRRRSEMDPAAEIRDSKRTKEYINMLSSVADSEYGIPTRCPCGGSIIHEVRGKDDYDTLPGKRFFTCKNYEADGFHYRQPWVIGVEEQIERLTKRLEEVEVVINWVSEVNNHIQRLEAEVKDLTREVDNLTGQVYNLSMQVEVLEKLCFD</sequence>
<protein>
    <recommendedName>
        <fullName evidence="4">Zinc finger GRF-type domain-containing protein</fullName>
    </recommendedName>
</protein>
<name>A0ABQ7NCE9_BRACM</name>
<dbReference type="Gene3D" id="1.20.5.170">
    <property type="match status" value="1"/>
</dbReference>
<gene>
    <name evidence="2" type="primary">A03g509750.1_BraROA</name>
    <name evidence="2" type="ORF">IGI04_013945</name>
</gene>
<dbReference type="EMBL" id="JADBGQ010000003">
    <property type="protein sequence ID" value="KAG5407826.1"/>
    <property type="molecule type" value="Genomic_DNA"/>
</dbReference>
<evidence type="ECO:0008006" key="4">
    <source>
        <dbReference type="Google" id="ProtNLM"/>
    </source>
</evidence>
<feature type="coiled-coil region" evidence="1">
    <location>
        <begin position="147"/>
        <end position="198"/>
    </location>
</feature>
<accession>A0ABQ7NCE9</accession>
<organism evidence="2 3">
    <name type="scientific">Brassica rapa subsp. trilocularis</name>
    <dbReference type="NCBI Taxonomy" id="1813537"/>
    <lineage>
        <taxon>Eukaryota</taxon>
        <taxon>Viridiplantae</taxon>
        <taxon>Streptophyta</taxon>
        <taxon>Embryophyta</taxon>
        <taxon>Tracheophyta</taxon>
        <taxon>Spermatophyta</taxon>
        <taxon>Magnoliopsida</taxon>
        <taxon>eudicotyledons</taxon>
        <taxon>Gunneridae</taxon>
        <taxon>Pentapetalae</taxon>
        <taxon>rosids</taxon>
        <taxon>malvids</taxon>
        <taxon>Brassicales</taxon>
        <taxon>Brassicaceae</taxon>
        <taxon>Brassiceae</taxon>
        <taxon>Brassica</taxon>
    </lineage>
</organism>
<dbReference type="Proteomes" id="UP000823674">
    <property type="component" value="Chromosome A03"/>
</dbReference>
<proteinExistence type="predicted"/>
<evidence type="ECO:0000313" key="2">
    <source>
        <dbReference type="EMBL" id="KAG5407826.1"/>
    </source>
</evidence>